<dbReference type="OrthoDB" id="290049at2"/>
<evidence type="ECO:0000313" key="4">
    <source>
        <dbReference type="Proteomes" id="UP000316304"/>
    </source>
</evidence>
<evidence type="ECO:0000256" key="2">
    <source>
        <dbReference type="SAM" id="Phobius"/>
    </source>
</evidence>
<feature type="region of interest" description="Disordered" evidence="1">
    <location>
        <begin position="1"/>
        <end position="36"/>
    </location>
</feature>
<dbReference type="AlphaFoldDB" id="A0A5C6CT00"/>
<feature type="transmembrane region" description="Helical" evidence="2">
    <location>
        <begin position="77"/>
        <end position="100"/>
    </location>
</feature>
<accession>A0A5C6CT00</accession>
<keyword evidence="2" id="KW-1133">Transmembrane helix</keyword>
<evidence type="ECO:0008006" key="5">
    <source>
        <dbReference type="Google" id="ProtNLM"/>
    </source>
</evidence>
<reference evidence="3 4" key="1">
    <citation type="submission" date="2019-02" db="EMBL/GenBank/DDBJ databases">
        <title>Deep-cultivation of Planctomycetes and their phenomic and genomic characterization uncovers novel biology.</title>
        <authorList>
            <person name="Wiegand S."/>
            <person name="Jogler M."/>
            <person name="Boedeker C."/>
            <person name="Pinto D."/>
            <person name="Vollmers J."/>
            <person name="Rivas-Marin E."/>
            <person name="Kohn T."/>
            <person name="Peeters S.H."/>
            <person name="Heuer A."/>
            <person name="Rast P."/>
            <person name="Oberbeckmann S."/>
            <person name="Bunk B."/>
            <person name="Jeske O."/>
            <person name="Meyerdierks A."/>
            <person name="Storesund J.E."/>
            <person name="Kallscheuer N."/>
            <person name="Luecker S."/>
            <person name="Lage O.M."/>
            <person name="Pohl T."/>
            <person name="Merkel B.J."/>
            <person name="Hornburger P."/>
            <person name="Mueller R.-W."/>
            <person name="Bruemmer F."/>
            <person name="Labrenz M."/>
            <person name="Spormann A.M."/>
            <person name="Op Den Camp H."/>
            <person name="Overmann J."/>
            <person name="Amann R."/>
            <person name="Jetten M.S.M."/>
            <person name="Mascher T."/>
            <person name="Medema M.H."/>
            <person name="Devos D.P."/>
            <person name="Kaster A.-K."/>
            <person name="Ovreas L."/>
            <person name="Rohde M."/>
            <person name="Galperin M.Y."/>
            <person name="Jogler C."/>
        </authorList>
    </citation>
    <scope>NUCLEOTIDE SEQUENCE [LARGE SCALE GENOMIC DNA]</scope>
    <source>
        <strain evidence="3 4">Pla52o</strain>
    </source>
</reference>
<keyword evidence="2" id="KW-0472">Membrane</keyword>
<feature type="transmembrane region" description="Helical" evidence="2">
    <location>
        <begin position="45"/>
        <end position="71"/>
    </location>
</feature>
<comment type="caution">
    <text evidence="3">The sequence shown here is derived from an EMBL/GenBank/DDBJ whole genome shotgun (WGS) entry which is preliminary data.</text>
</comment>
<evidence type="ECO:0000313" key="3">
    <source>
        <dbReference type="EMBL" id="TWU26657.1"/>
    </source>
</evidence>
<name>A0A5C6CT00_9BACT</name>
<keyword evidence="4" id="KW-1185">Reference proteome</keyword>
<protein>
    <recommendedName>
        <fullName evidence="5">F0F1-ATPase subunit</fullName>
    </recommendedName>
</protein>
<dbReference type="RefSeq" id="WP_146592968.1">
    <property type="nucleotide sequence ID" value="NZ_SJPT01000001.1"/>
</dbReference>
<evidence type="ECO:0000256" key="1">
    <source>
        <dbReference type="SAM" id="MobiDB-lite"/>
    </source>
</evidence>
<proteinExistence type="predicted"/>
<dbReference type="EMBL" id="SJPT01000001">
    <property type="protein sequence ID" value="TWU26657.1"/>
    <property type="molecule type" value="Genomic_DNA"/>
</dbReference>
<keyword evidence="2" id="KW-0812">Transmembrane</keyword>
<dbReference type="Proteomes" id="UP000316304">
    <property type="component" value="Unassembled WGS sequence"/>
</dbReference>
<sequence length="108" mass="11534">MPNPVDDLPEPSVPEPNDRATATDDGSSGPVEKHHASVTNAGEGVAWIGFVGLGMELAGVTLLFAGIGYWIDSWRGHVVMYATALSTMVGFGFAMARFIVKVSRKRSR</sequence>
<organism evidence="3 4">
    <name type="scientific">Novipirellula galeiformis</name>
    <dbReference type="NCBI Taxonomy" id="2528004"/>
    <lineage>
        <taxon>Bacteria</taxon>
        <taxon>Pseudomonadati</taxon>
        <taxon>Planctomycetota</taxon>
        <taxon>Planctomycetia</taxon>
        <taxon>Pirellulales</taxon>
        <taxon>Pirellulaceae</taxon>
        <taxon>Novipirellula</taxon>
    </lineage>
</organism>
<gene>
    <name evidence="3" type="ORF">Pla52o_05100</name>
</gene>